<feature type="binding site" evidence="12">
    <location>
        <position position="142"/>
    </location>
    <ligand>
        <name>Mg(2+)</name>
        <dbReference type="ChEBI" id="CHEBI:18420"/>
    </ligand>
</feature>
<keyword evidence="9 10" id="KW-0460">Magnesium</keyword>
<feature type="binding site" evidence="12">
    <location>
        <position position="371"/>
    </location>
    <ligand>
        <name>Mg(2+)</name>
        <dbReference type="ChEBI" id="CHEBI:18420"/>
    </ligand>
</feature>
<dbReference type="PANTHER" id="PTHR11130">
    <property type="entry name" value="GLUTATHIONE SYNTHETASE"/>
    <property type="match status" value="1"/>
</dbReference>
<evidence type="ECO:0000313" key="16">
    <source>
        <dbReference type="Proteomes" id="UP000001064"/>
    </source>
</evidence>
<dbReference type="Pfam" id="PF03917">
    <property type="entry name" value="GSH_synth_ATP"/>
    <property type="match status" value="1"/>
</dbReference>
<comment type="catalytic activity">
    <reaction evidence="10">
        <text>gamma-L-glutamyl-L-cysteine + glycine + ATP = glutathione + ADP + phosphate + H(+)</text>
        <dbReference type="Rhea" id="RHEA:13557"/>
        <dbReference type="ChEBI" id="CHEBI:15378"/>
        <dbReference type="ChEBI" id="CHEBI:30616"/>
        <dbReference type="ChEBI" id="CHEBI:43474"/>
        <dbReference type="ChEBI" id="CHEBI:57305"/>
        <dbReference type="ChEBI" id="CHEBI:57925"/>
        <dbReference type="ChEBI" id="CHEBI:58173"/>
        <dbReference type="ChEBI" id="CHEBI:456216"/>
        <dbReference type="EC" id="6.3.2.3"/>
    </reaction>
</comment>
<dbReference type="NCBIfam" id="TIGR01986">
    <property type="entry name" value="glut_syn_euk"/>
    <property type="match status" value="1"/>
</dbReference>
<evidence type="ECO:0000256" key="4">
    <source>
        <dbReference type="ARBA" id="ARBA00022598"/>
    </source>
</evidence>
<dbReference type="UniPathway" id="UPA00142">
    <property type="reaction ID" value="UER00210"/>
</dbReference>
<dbReference type="InterPro" id="IPR037013">
    <property type="entry name" value="GSH-S_sub-bd_sf"/>
</dbReference>
<comment type="pathway">
    <text evidence="1 10">Sulfur metabolism; glutathione biosynthesis; glutathione from L-cysteine and L-glutamate: step 2/2.</text>
</comment>
<dbReference type="Gene3D" id="1.10.1080.10">
    <property type="entry name" value="Glutathione Synthetase, Chain A, domain 3"/>
    <property type="match status" value="1"/>
</dbReference>
<feature type="binding site" evidence="11">
    <location>
        <position position="426"/>
    </location>
    <ligand>
        <name>ATP</name>
        <dbReference type="ChEBI" id="CHEBI:30616"/>
    </ligand>
</feature>
<dbReference type="VEuPathDB" id="AmoebaDB:DICPUDRAFT_153877"/>
<feature type="binding site" evidence="13">
    <location>
        <begin position="215"/>
        <end position="217"/>
    </location>
    <ligand>
        <name>substrate</name>
    </ligand>
</feature>
<evidence type="ECO:0000256" key="9">
    <source>
        <dbReference type="ARBA" id="ARBA00022842"/>
    </source>
</evidence>
<keyword evidence="6 10" id="KW-0479">Metal-binding</keyword>
<name>F0ZPZ0_DICPU</name>
<feature type="binding site" evidence="11">
    <location>
        <position position="142"/>
    </location>
    <ligand>
        <name>ATP</name>
        <dbReference type="ChEBI" id="CHEBI:30616"/>
    </ligand>
</feature>
<feature type="binding site" evidence="13">
    <location>
        <begin position="270"/>
        <end position="273"/>
    </location>
    <ligand>
        <name>substrate</name>
    </ligand>
</feature>
<evidence type="ECO:0000313" key="15">
    <source>
        <dbReference type="EMBL" id="EGC34001.1"/>
    </source>
</evidence>
<keyword evidence="8 10" id="KW-0067">ATP-binding</keyword>
<feature type="binding site" evidence="11">
    <location>
        <position position="458"/>
    </location>
    <ligand>
        <name>ATP</name>
        <dbReference type="ChEBI" id="CHEBI:30616"/>
    </ligand>
</feature>
<evidence type="ECO:0000256" key="13">
    <source>
        <dbReference type="PIRSR" id="PIRSR001558-3"/>
    </source>
</evidence>
<feature type="binding site" evidence="13">
    <location>
        <begin position="467"/>
        <end position="468"/>
    </location>
    <ligand>
        <name>substrate</name>
    </ligand>
</feature>
<dbReference type="InParanoid" id="F0ZPZ0"/>
<dbReference type="KEGG" id="dpp:DICPUDRAFT_153877"/>
<gene>
    <name evidence="15" type="ORF">DICPUDRAFT_153877</name>
</gene>
<organism evidence="15 16">
    <name type="scientific">Dictyostelium purpureum</name>
    <name type="common">Slime mold</name>
    <dbReference type="NCBI Taxonomy" id="5786"/>
    <lineage>
        <taxon>Eukaryota</taxon>
        <taxon>Amoebozoa</taxon>
        <taxon>Evosea</taxon>
        <taxon>Eumycetozoa</taxon>
        <taxon>Dictyostelia</taxon>
        <taxon>Dictyosteliales</taxon>
        <taxon>Dictyosteliaceae</taxon>
        <taxon>Dictyostelium</taxon>
    </lineage>
</organism>
<keyword evidence="7 10" id="KW-0547">Nucleotide-binding</keyword>
<dbReference type="PIRSF" id="PIRSF001558">
    <property type="entry name" value="GSHase"/>
    <property type="match status" value="1"/>
</dbReference>
<protein>
    <recommendedName>
        <fullName evidence="10">Glutathione synthetase</fullName>
        <shortName evidence="10">GSH-S</shortName>
        <ecNumber evidence="10">6.3.2.3</ecNumber>
    </recommendedName>
</protein>
<evidence type="ECO:0000259" key="14">
    <source>
        <dbReference type="Pfam" id="PF03199"/>
    </source>
</evidence>
<reference evidence="16" key="1">
    <citation type="journal article" date="2011" name="Genome Biol.">
        <title>Comparative genomics of the social amoebae Dictyostelium discoideum and Dictyostelium purpureum.</title>
        <authorList>
            <consortium name="US DOE Joint Genome Institute (JGI-PGF)"/>
            <person name="Sucgang R."/>
            <person name="Kuo A."/>
            <person name="Tian X."/>
            <person name="Salerno W."/>
            <person name="Parikh A."/>
            <person name="Feasley C.L."/>
            <person name="Dalin E."/>
            <person name="Tu H."/>
            <person name="Huang E."/>
            <person name="Barry K."/>
            <person name="Lindquist E."/>
            <person name="Shapiro H."/>
            <person name="Bruce D."/>
            <person name="Schmutz J."/>
            <person name="Salamov A."/>
            <person name="Fey P."/>
            <person name="Gaudet P."/>
            <person name="Anjard C."/>
            <person name="Babu M.M."/>
            <person name="Basu S."/>
            <person name="Bushmanova Y."/>
            <person name="van der Wel H."/>
            <person name="Katoh-Kurasawa M."/>
            <person name="Dinh C."/>
            <person name="Coutinho P.M."/>
            <person name="Saito T."/>
            <person name="Elias M."/>
            <person name="Schaap P."/>
            <person name="Kay R.R."/>
            <person name="Henrissat B."/>
            <person name="Eichinger L."/>
            <person name="Rivero F."/>
            <person name="Putnam N.H."/>
            <person name="West C.M."/>
            <person name="Loomis W.F."/>
            <person name="Chisholm R.L."/>
            <person name="Shaulsky G."/>
            <person name="Strassmann J.E."/>
            <person name="Queller D.C."/>
            <person name="Kuspa A."/>
            <person name="Grigoriev I.V."/>
        </authorList>
    </citation>
    <scope>NUCLEOTIDE SEQUENCE [LARGE SCALE GENOMIC DNA]</scope>
    <source>
        <strain evidence="16">QSDP1</strain>
    </source>
</reference>
<feature type="binding site" evidence="11">
    <location>
        <position position="464"/>
    </location>
    <ligand>
        <name>ATP</name>
        <dbReference type="ChEBI" id="CHEBI:30616"/>
    </ligand>
</feature>
<dbReference type="SUPFAM" id="SSF56059">
    <property type="entry name" value="Glutathione synthetase ATP-binding domain-like"/>
    <property type="match status" value="1"/>
</dbReference>
<evidence type="ECO:0000256" key="11">
    <source>
        <dbReference type="PIRSR" id="PIRSR001558-1"/>
    </source>
</evidence>
<proteinExistence type="inferred from homology"/>
<dbReference type="RefSeq" id="XP_003289487.1">
    <property type="nucleotide sequence ID" value="XM_003289439.1"/>
</dbReference>
<keyword evidence="4 10" id="KW-0436">Ligase</keyword>
<feature type="binding site" evidence="13">
    <location>
        <begin position="146"/>
        <end position="149"/>
    </location>
    <ligand>
        <name>substrate</name>
    </ligand>
</feature>
<evidence type="ECO:0000256" key="7">
    <source>
        <dbReference type="ARBA" id="ARBA00022741"/>
    </source>
</evidence>
<dbReference type="eggNOG" id="KOG0021">
    <property type="taxonomic scope" value="Eukaryota"/>
</dbReference>
<dbReference type="GO" id="GO:0043295">
    <property type="term" value="F:glutathione binding"/>
    <property type="evidence" value="ECO:0000318"/>
    <property type="project" value="GO_Central"/>
</dbReference>
<dbReference type="InterPro" id="IPR014709">
    <property type="entry name" value="Glutathione_synthase_C_euk"/>
</dbReference>
<evidence type="ECO:0000256" key="5">
    <source>
        <dbReference type="ARBA" id="ARBA00022684"/>
    </source>
</evidence>
<dbReference type="OMA" id="NGLVMYP"/>
<accession>F0ZPZ0</accession>
<evidence type="ECO:0000256" key="6">
    <source>
        <dbReference type="ARBA" id="ARBA00022723"/>
    </source>
</evidence>
<evidence type="ECO:0000256" key="8">
    <source>
        <dbReference type="ARBA" id="ARBA00022840"/>
    </source>
</evidence>
<dbReference type="Gene3D" id="3.40.50.1760">
    <property type="entry name" value="Glutathione synthase, substrate-binding domain superfamily, eukaryotic"/>
    <property type="match status" value="1"/>
</dbReference>
<dbReference type="Proteomes" id="UP000001064">
    <property type="component" value="Unassembled WGS sequence"/>
</dbReference>
<feature type="binding site" evidence="11">
    <location>
        <position position="456"/>
    </location>
    <ligand>
        <name>substrate</name>
    </ligand>
</feature>
<feature type="binding site" evidence="11">
    <location>
        <position position="221"/>
    </location>
    <ligand>
        <name>substrate</name>
    </ligand>
</feature>
<dbReference type="EMBL" id="GL871117">
    <property type="protein sequence ID" value="EGC34001.1"/>
    <property type="molecule type" value="Genomic_DNA"/>
</dbReference>
<dbReference type="Gene3D" id="3.30.470.20">
    <property type="entry name" value="ATP-grasp fold, B domain"/>
    <property type="match status" value="1"/>
</dbReference>
<dbReference type="GO" id="GO:0000287">
    <property type="term" value="F:magnesium ion binding"/>
    <property type="evidence" value="ECO:0007669"/>
    <property type="project" value="UniProtKB-UniRule"/>
</dbReference>
<keyword evidence="16" id="KW-1185">Reference proteome</keyword>
<feature type="binding site" evidence="11">
    <location>
        <position position="122"/>
    </location>
    <ligand>
        <name>substrate</name>
    </ligand>
</feature>
<feature type="binding site" evidence="12">
    <location>
        <position position="144"/>
    </location>
    <ligand>
        <name>Mg(2+)</name>
        <dbReference type="ChEBI" id="CHEBI:18420"/>
    </ligand>
</feature>
<evidence type="ECO:0000256" key="1">
    <source>
        <dbReference type="ARBA" id="ARBA00004965"/>
    </source>
</evidence>
<comment type="cofactor">
    <cofactor evidence="10 12">
        <name>Mg(2+)</name>
        <dbReference type="ChEBI" id="CHEBI:18420"/>
    </cofactor>
    <text evidence="10 12">Binds 1 Mg(2+) ion per subunit.</text>
</comment>
<dbReference type="Gene3D" id="3.30.1490.50">
    <property type="match status" value="1"/>
</dbReference>
<dbReference type="STRING" id="5786.F0ZPZ0"/>
<feature type="binding site" evidence="11">
    <location>
        <position position="309"/>
    </location>
    <ligand>
        <name>ATP</name>
        <dbReference type="ChEBI" id="CHEBI:30616"/>
    </ligand>
</feature>
<dbReference type="InterPro" id="IPR014042">
    <property type="entry name" value="Glutathione_synthase_a-hlx"/>
</dbReference>
<dbReference type="GO" id="GO:0005829">
    <property type="term" value="C:cytosol"/>
    <property type="evidence" value="ECO:0000318"/>
    <property type="project" value="GO_Central"/>
</dbReference>
<dbReference type="InterPro" id="IPR005615">
    <property type="entry name" value="Glutathione_synthase"/>
</dbReference>
<dbReference type="InterPro" id="IPR016185">
    <property type="entry name" value="PreATP-grasp_dom_sf"/>
</dbReference>
<dbReference type="GO" id="GO:0005524">
    <property type="term" value="F:ATP binding"/>
    <property type="evidence" value="ECO:0007669"/>
    <property type="project" value="UniProtKB-UniRule"/>
</dbReference>
<dbReference type="InterPro" id="IPR004887">
    <property type="entry name" value="GSH_synth_subst-bd"/>
</dbReference>
<evidence type="ECO:0000256" key="10">
    <source>
        <dbReference type="PIRNR" id="PIRNR001558"/>
    </source>
</evidence>
<feature type="domain" description="Glutathione synthase substrate-binding" evidence="14">
    <location>
        <begin position="206"/>
        <end position="306"/>
    </location>
</feature>
<comment type="similarity">
    <text evidence="2 10">Belongs to the eukaryotic GSH synthase family.</text>
</comment>
<dbReference type="FunFam" id="3.40.50.1760:FF:000001">
    <property type="entry name" value="Glutathione synthetase"/>
    <property type="match status" value="1"/>
</dbReference>
<feature type="binding site" evidence="11">
    <location>
        <begin position="400"/>
        <end position="403"/>
    </location>
    <ligand>
        <name>ATP</name>
        <dbReference type="ChEBI" id="CHEBI:30616"/>
    </ligand>
</feature>
<dbReference type="OrthoDB" id="2020073at2759"/>
<dbReference type="FunCoup" id="F0ZPZ0">
    <property type="interactions" value="787"/>
</dbReference>
<dbReference type="Pfam" id="PF03199">
    <property type="entry name" value="GSH_synthase"/>
    <property type="match status" value="1"/>
</dbReference>
<dbReference type="AlphaFoldDB" id="F0ZPZ0"/>
<feature type="binding site" evidence="11">
    <location>
        <begin position="367"/>
        <end position="376"/>
    </location>
    <ligand>
        <name>ATP</name>
        <dbReference type="ChEBI" id="CHEBI:30616"/>
    </ligand>
</feature>
<comment type="subunit">
    <text evidence="3">Homodimer.</text>
</comment>
<feature type="binding site" evidence="11">
    <location>
        <position position="378"/>
    </location>
    <ligand>
        <name>ATP</name>
        <dbReference type="ChEBI" id="CHEBI:30616"/>
    </ligand>
</feature>
<dbReference type="SUPFAM" id="SSF52440">
    <property type="entry name" value="PreATP-grasp domain"/>
    <property type="match status" value="1"/>
</dbReference>
<dbReference type="PANTHER" id="PTHR11130:SF0">
    <property type="entry name" value="GLUTATHIONE SYNTHETASE"/>
    <property type="match status" value="1"/>
</dbReference>
<dbReference type="GeneID" id="10502525"/>
<evidence type="ECO:0000256" key="2">
    <source>
        <dbReference type="ARBA" id="ARBA00010385"/>
    </source>
</evidence>
<dbReference type="FunFam" id="3.30.1490.50:FF:000002">
    <property type="entry name" value="Glutathione synthetase"/>
    <property type="match status" value="1"/>
</dbReference>
<evidence type="ECO:0000256" key="3">
    <source>
        <dbReference type="ARBA" id="ARBA00011738"/>
    </source>
</evidence>
<dbReference type="GO" id="GO:0004363">
    <property type="term" value="F:glutathione synthase activity"/>
    <property type="evidence" value="ECO:0000318"/>
    <property type="project" value="GO_Central"/>
</dbReference>
<dbReference type="EC" id="6.3.2.3" evidence="10"/>
<keyword evidence="5 10" id="KW-0317">Glutathione biosynthesis</keyword>
<evidence type="ECO:0000256" key="12">
    <source>
        <dbReference type="PIRSR" id="PIRSR001558-2"/>
    </source>
</evidence>
<sequence>MFKNISKEKLNELKEQGIDWAFGNGFTMIKRPTEEEVKKDIVTITHVPFSLYPSAMNKKLFEEAVNLSQDYNILVHNVSKDFDFLQNTLKDVQDDFTQKLLEIHRQVNKEGIKQKKSLGVFRSDYMLHDSDKTQEPRIYQVELNTISSSLAVLSTKIFELHKHLIGRNDLNKEGYNLENHPDNKSSYEIVEGLATAHQLYNKADSVVMMIIQDGEKNIFDQKGLEWILWDKYKIKLIRRTLKEINERAVVNNSDFTLSIDGYEISVSYYRSGYTPNDYPSEVEWSGRLLVERSSSIKCPTIAHHLVGVKKIQQVLAKPGVLEKFITNKESFDRLKRSFTGLYSLSKEDIDQEVVKKAIANPNLYVMKPQREGGGNNIYNEDVAKELQSMTPDQLSSYILMDKIVSTSFKTHVVRDRQLLEIDALYELGIYSVFISDESDNSKDQVVVNKNAGILLRTKTSHSNEVGVAAGFGLLDSPILY</sequence>
<dbReference type="Gene3D" id="3.30.1490.80">
    <property type="match status" value="1"/>
</dbReference>
<dbReference type="InterPro" id="IPR014049">
    <property type="entry name" value="Glutathione_synthase_N_euk"/>
</dbReference>